<gene>
    <name evidence="5" type="primary">mad30</name>
    <name evidence="5" type="ORF">ASN18_0061</name>
</gene>
<organism evidence="5 6">
    <name type="scientific">Candidatus Magnetominusculus xianensis</name>
    <dbReference type="NCBI Taxonomy" id="1748249"/>
    <lineage>
        <taxon>Bacteria</taxon>
        <taxon>Pseudomonadati</taxon>
        <taxon>Nitrospirota</taxon>
        <taxon>Nitrospiria</taxon>
        <taxon>Nitrospirales</taxon>
        <taxon>Nitrospiraceae</taxon>
        <taxon>Candidatus Magnetominusculus</taxon>
    </lineage>
</organism>
<keyword evidence="6" id="KW-1185">Reference proteome</keyword>
<dbReference type="InterPro" id="IPR036388">
    <property type="entry name" value="WH-like_DNA-bd_sf"/>
</dbReference>
<evidence type="ECO:0000313" key="5">
    <source>
        <dbReference type="EMBL" id="KWT95133.1"/>
    </source>
</evidence>
<comment type="subunit">
    <text evidence="2">Homodimer.</text>
</comment>
<proteinExistence type="predicted"/>
<dbReference type="Gene3D" id="1.10.10.10">
    <property type="entry name" value="Winged helix-like DNA-binding domain superfamily/Winged helix DNA-binding domain"/>
    <property type="match status" value="1"/>
</dbReference>
<evidence type="ECO:0000259" key="4">
    <source>
        <dbReference type="SMART" id="SM00899"/>
    </source>
</evidence>
<dbReference type="PANTHER" id="PTHR33238">
    <property type="entry name" value="IRON (METAL) DEPENDENT REPRESSOR, DTXR FAMILY"/>
    <property type="match status" value="1"/>
</dbReference>
<dbReference type="SUPFAM" id="SSF47979">
    <property type="entry name" value="Iron-dependent repressor protein, dimerization domain"/>
    <property type="match status" value="1"/>
</dbReference>
<dbReference type="Pfam" id="PF04023">
    <property type="entry name" value="FeoA"/>
    <property type="match status" value="1"/>
</dbReference>
<dbReference type="RefSeq" id="WP_085050597.1">
    <property type="nucleotide sequence ID" value="NZ_LNQR01000001.1"/>
</dbReference>
<evidence type="ECO:0000256" key="3">
    <source>
        <dbReference type="ARBA" id="ARBA00023004"/>
    </source>
</evidence>
<dbReference type="InterPro" id="IPR007167">
    <property type="entry name" value="Fe-transptr_FeoA-like"/>
</dbReference>
<dbReference type="EMBL" id="LNQR01000001">
    <property type="protein sequence ID" value="KWT95133.1"/>
    <property type="molecule type" value="Genomic_DNA"/>
</dbReference>
<comment type="caution">
    <text evidence="5">The sequence shown here is derived from an EMBL/GenBank/DDBJ whole genome shotgun (WGS) entry which is preliminary data.</text>
</comment>
<dbReference type="SMART" id="SM00899">
    <property type="entry name" value="FeoA"/>
    <property type="match status" value="1"/>
</dbReference>
<reference evidence="5 6" key="1">
    <citation type="submission" date="2015-11" db="EMBL/GenBank/DDBJ databases">
        <authorList>
            <person name="Lin W."/>
        </authorList>
    </citation>
    <scope>NUCLEOTIDE SEQUENCE [LARGE SCALE GENOMIC DNA]</scope>
    <source>
        <strain evidence="5 6">HCH-1</strain>
    </source>
</reference>
<dbReference type="InterPro" id="IPR001367">
    <property type="entry name" value="Fe_dep_repressor"/>
</dbReference>
<dbReference type="PANTHER" id="PTHR33238:SF11">
    <property type="entry name" value="TRANSCRIPTIONAL REGULATOR MNTR"/>
    <property type="match status" value="1"/>
</dbReference>
<dbReference type="InterPro" id="IPR008988">
    <property type="entry name" value="Transcriptional_repressor_C"/>
</dbReference>
<protein>
    <submittedName>
        <fullName evidence="5">Magnetosome protein Mad30</fullName>
    </submittedName>
</protein>
<dbReference type="InterPro" id="IPR036421">
    <property type="entry name" value="Fe_dep_repressor_sf"/>
</dbReference>
<keyword evidence="3" id="KW-0408">Iron</keyword>
<accession>A0ABR5SL21</accession>
<dbReference type="SUPFAM" id="SSF50037">
    <property type="entry name" value="C-terminal domain of transcriptional repressors"/>
    <property type="match status" value="1"/>
</dbReference>
<dbReference type="SMART" id="SM00529">
    <property type="entry name" value="HTH_DTXR"/>
    <property type="match status" value="1"/>
</dbReference>
<comment type="subcellular location">
    <subcellularLocation>
        <location evidence="1">Cytoplasm</location>
    </subcellularLocation>
</comment>
<evidence type="ECO:0000256" key="2">
    <source>
        <dbReference type="ARBA" id="ARBA00011738"/>
    </source>
</evidence>
<dbReference type="Gene3D" id="2.30.30.90">
    <property type="match status" value="1"/>
</dbReference>
<feature type="domain" description="Ferrous iron transporter FeoA-like" evidence="4">
    <location>
        <begin position="146"/>
        <end position="216"/>
    </location>
</feature>
<sequence>MKNSVEIDEYLEALWHMKEDAKTSITELKAEIGDNFSKEIFYECLNDNLAAVSDDDKTVTLTTKGEERARRIIRAHRLAERLLFDVMGMSKNIEEGACEFEHMVTPALVDSICTMLGHPKESPQGLPIPPGECCENATTTIESSVIHLTELEIGQTARVAYVNCRKDHELHRLNGLQIRPGVYIKLHQTYPSFVIECEGSNIALDDEIANNICVWREKKYMSKTNDAVKKRSIFGRGIGIFKKCRNVN</sequence>
<dbReference type="Pfam" id="PF02742">
    <property type="entry name" value="Fe_dep_repr_C"/>
    <property type="match status" value="1"/>
</dbReference>
<dbReference type="Proteomes" id="UP000060487">
    <property type="component" value="Unassembled WGS sequence"/>
</dbReference>
<dbReference type="InterPro" id="IPR022689">
    <property type="entry name" value="Iron_dep_repressor"/>
</dbReference>
<dbReference type="InterPro" id="IPR038157">
    <property type="entry name" value="FeoA_core_dom"/>
</dbReference>
<name>A0ABR5SL21_9BACT</name>
<evidence type="ECO:0000313" key="6">
    <source>
        <dbReference type="Proteomes" id="UP000060487"/>
    </source>
</evidence>
<dbReference type="InterPro" id="IPR050536">
    <property type="entry name" value="DtxR_MntR_Metal-Reg"/>
</dbReference>
<evidence type="ECO:0000256" key="1">
    <source>
        <dbReference type="ARBA" id="ARBA00004496"/>
    </source>
</evidence>